<proteinExistence type="predicted"/>
<evidence type="ECO:0000313" key="2">
    <source>
        <dbReference type="EMBL" id="BBH06204.1"/>
    </source>
</evidence>
<gene>
    <name evidence="2" type="ORF">Prudu_017782</name>
</gene>
<dbReference type="AlphaFoldDB" id="A0A4Y1RPE8"/>
<feature type="non-terminal residue" evidence="2">
    <location>
        <position position="81"/>
    </location>
</feature>
<feature type="region of interest" description="Disordered" evidence="1">
    <location>
        <begin position="1"/>
        <end position="28"/>
    </location>
</feature>
<protein>
    <submittedName>
        <fullName evidence="2">Uncharacterized protein</fullName>
    </submittedName>
</protein>
<dbReference type="EMBL" id="AP019302">
    <property type="protein sequence ID" value="BBH06204.1"/>
    <property type="molecule type" value="Genomic_DNA"/>
</dbReference>
<name>A0A4Y1RPE8_PRUDU</name>
<accession>A0A4Y1RPE8</accession>
<sequence>DDKGRAQLTHPLEKLSGERGSFHPSPSTNFQTRRNLLKQGHFPSCHNKMSRLKSIVGYAKVFSTLGIACECCDGAGGDDGT</sequence>
<feature type="non-terminal residue" evidence="2">
    <location>
        <position position="1"/>
    </location>
</feature>
<organism evidence="2">
    <name type="scientific">Prunus dulcis</name>
    <name type="common">Almond</name>
    <name type="synonym">Amygdalus dulcis</name>
    <dbReference type="NCBI Taxonomy" id="3755"/>
    <lineage>
        <taxon>Eukaryota</taxon>
        <taxon>Viridiplantae</taxon>
        <taxon>Streptophyta</taxon>
        <taxon>Embryophyta</taxon>
        <taxon>Tracheophyta</taxon>
        <taxon>Spermatophyta</taxon>
        <taxon>Magnoliopsida</taxon>
        <taxon>eudicotyledons</taxon>
        <taxon>Gunneridae</taxon>
        <taxon>Pentapetalae</taxon>
        <taxon>rosids</taxon>
        <taxon>fabids</taxon>
        <taxon>Rosales</taxon>
        <taxon>Rosaceae</taxon>
        <taxon>Amygdaloideae</taxon>
        <taxon>Amygdaleae</taxon>
        <taxon>Prunus</taxon>
    </lineage>
</organism>
<reference evidence="2" key="1">
    <citation type="journal article" date="2019" name="Science">
        <title>Mutation of a bHLH transcription factor allowed almond domestication.</title>
        <authorList>
            <person name="Sanchez-Perez R."/>
            <person name="Pavan S."/>
            <person name="Mazzeo R."/>
            <person name="Moldovan C."/>
            <person name="Aiese Cigliano R."/>
            <person name="Del Cueto J."/>
            <person name="Ricciardi F."/>
            <person name="Lotti C."/>
            <person name="Ricciardi L."/>
            <person name="Dicenta F."/>
            <person name="Lopez-Marques R.L."/>
            <person name="Lindberg Moller B."/>
        </authorList>
    </citation>
    <scope>NUCLEOTIDE SEQUENCE</scope>
</reference>
<evidence type="ECO:0000256" key="1">
    <source>
        <dbReference type="SAM" id="MobiDB-lite"/>
    </source>
</evidence>
<feature type="compositionally biased region" description="Basic and acidic residues" evidence="1">
    <location>
        <begin position="1"/>
        <end position="21"/>
    </location>
</feature>